<comment type="caution">
    <text evidence="2">The sequence shown here is derived from an EMBL/GenBank/DDBJ whole genome shotgun (WGS) entry which is preliminary data.</text>
</comment>
<evidence type="ECO:0000256" key="1">
    <source>
        <dbReference type="SAM" id="MobiDB-lite"/>
    </source>
</evidence>
<feature type="region of interest" description="Disordered" evidence="1">
    <location>
        <begin position="219"/>
        <end position="243"/>
    </location>
</feature>
<evidence type="ECO:0000313" key="3">
    <source>
        <dbReference type="Proteomes" id="UP001642720"/>
    </source>
</evidence>
<proteinExistence type="predicted"/>
<dbReference type="GeneID" id="300576586"/>
<sequence length="303" mass="32142">MLTNLAEGTAPVLRQRHTCRYPPRPPGTAAHLPRLASGRRADLAPSSPLLDLALSLQSFSCLSNPLKPAQNLAAAEPEAAEPSTLERVWCVCLPHPSSQSRLSPPSVSLSSLALLSYSLRALSLSLSLPSNPPKQAQSSPVQSSPIPSIPCHPRTSAAARPSANENKLLPGSRSESAPICFSLLLVPSSSGPVWCHFCIFSPPSPLLFPQGLSLSPSPHLLPAATAGSPQKTGPKSQAPAQHREGIPEVRLRRLGLVTPKAFPQLNRQPRRIIILLLASPSRANLNPSLELSPARPPQRLPTG</sequence>
<keyword evidence="3" id="KW-1185">Reference proteome</keyword>
<accession>A0ABY2H4J7</accession>
<dbReference type="Proteomes" id="UP001642720">
    <property type="component" value="Unassembled WGS sequence"/>
</dbReference>
<organism evidence="2 3">
    <name type="scientific">Trichoderma ghanense</name>
    <dbReference type="NCBI Taxonomy" id="65468"/>
    <lineage>
        <taxon>Eukaryota</taxon>
        <taxon>Fungi</taxon>
        <taxon>Dikarya</taxon>
        <taxon>Ascomycota</taxon>
        <taxon>Pezizomycotina</taxon>
        <taxon>Sordariomycetes</taxon>
        <taxon>Hypocreomycetidae</taxon>
        <taxon>Hypocreales</taxon>
        <taxon>Hypocreaceae</taxon>
        <taxon>Trichoderma</taxon>
    </lineage>
</organism>
<name>A0ABY2H4J7_9HYPO</name>
<reference evidence="2 3" key="1">
    <citation type="submission" date="2018-01" db="EMBL/GenBank/DDBJ databases">
        <title>Genome characterization of the sugarcane-associated fungus Trichoderma ghanense CCMA-1212 and their application in lignocelulose bioconversion.</title>
        <authorList>
            <person name="Steindorff A.S."/>
            <person name="Mendes T.D."/>
            <person name="Vilela E.S.D."/>
            <person name="Rodrigues D.S."/>
            <person name="Formighieri E.F."/>
            <person name="Melo I.S."/>
            <person name="Favaro L.C.L."/>
        </authorList>
    </citation>
    <scope>NUCLEOTIDE SEQUENCE [LARGE SCALE GENOMIC DNA]</scope>
    <source>
        <strain evidence="2 3">CCMA-1212</strain>
    </source>
</reference>
<feature type="region of interest" description="Disordered" evidence="1">
    <location>
        <begin position="130"/>
        <end position="172"/>
    </location>
</feature>
<feature type="compositionally biased region" description="Low complexity" evidence="1">
    <location>
        <begin position="130"/>
        <end position="146"/>
    </location>
</feature>
<dbReference type="EMBL" id="PPTA01000005">
    <property type="protein sequence ID" value="TFB03219.1"/>
    <property type="molecule type" value="Genomic_DNA"/>
</dbReference>
<dbReference type="RefSeq" id="XP_073559420.1">
    <property type="nucleotide sequence ID" value="XM_073702136.1"/>
</dbReference>
<gene>
    <name evidence="2" type="ORF">CCMA1212_004849</name>
</gene>
<evidence type="ECO:0000313" key="2">
    <source>
        <dbReference type="EMBL" id="TFB03219.1"/>
    </source>
</evidence>
<feature type="compositionally biased region" description="Polar residues" evidence="1">
    <location>
        <begin position="227"/>
        <end position="239"/>
    </location>
</feature>
<protein>
    <submittedName>
        <fullName evidence="2">Uncharacterized protein</fullName>
    </submittedName>
</protein>